<accession>A0A015J7G9</accession>
<evidence type="ECO:0000313" key="2">
    <source>
        <dbReference type="Proteomes" id="UP000022910"/>
    </source>
</evidence>
<dbReference type="OrthoDB" id="2489949at2759"/>
<protein>
    <submittedName>
        <fullName evidence="1">Uncharacterized protein</fullName>
    </submittedName>
</protein>
<gene>
    <name evidence="1" type="ORF">RirG_158830</name>
</gene>
<comment type="caution">
    <text evidence="1">The sequence shown here is derived from an EMBL/GenBank/DDBJ whole genome shotgun (WGS) entry which is preliminary data.</text>
</comment>
<sequence length="151" mass="16822">MECSITDHDYRIKELESMMNYDGPPDNTSSQAPDLYLYDAGWDHQPDLDNDKNYKNNSSLSPAHIDPNFSIMDTSPDVFFSTLNPNSILTSRHTPLSNHVNLGGSSNDSSKLRQEISSVFSTQQNLSIQLGSILEKLESFSSLTPPPLLND</sequence>
<proteinExistence type="predicted"/>
<name>A0A015J7G9_RHIIW</name>
<organism evidence="1 2">
    <name type="scientific">Rhizophagus irregularis (strain DAOM 197198w)</name>
    <name type="common">Glomus intraradices</name>
    <dbReference type="NCBI Taxonomy" id="1432141"/>
    <lineage>
        <taxon>Eukaryota</taxon>
        <taxon>Fungi</taxon>
        <taxon>Fungi incertae sedis</taxon>
        <taxon>Mucoromycota</taxon>
        <taxon>Glomeromycotina</taxon>
        <taxon>Glomeromycetes</taxon>
        <taxon>Glomerales</taxon>
        <taxon>Glomeraceae</taxon>
        <taxon>Rhizophagus</taxon>
    </lineage>
</organism>
<dbReference type="AlphaFoldDB" id="A0A015J7G9"/>
<dbReference type="Proteomes" id="UP000022910">
    <property type="component" value="Unassembled WGS sequence"/>
</dbReference>
<reference evidence="1 2" key="1">
    <citation type="submission" date="2014-02" db="EMBL/GenBank/DDBJ databases">
        <title>Single nucleus genome sequencing reveals high similarity among nuclei of an endomycorrhizal fungus.</title>
        <authorList>
            <person name="Lin K."/>
            <person name="Geurts R."/>
            <person name="Zhang Z."/>
            <person name="Limpens E."/>
            <person name="Saunders D.G."/>
            <person name="Mu D."/>
            <person name="Pang E."/>
            <person name="Cao H."/>
            <person name="Cha H."/>
            <person name="Lin T."/>
            <person name="Zhou Q."/>
            <person name="Shang Y."/>
            <person name="Li Y."/>
            <person name="Ivanov S."/>
            <person name="Sharma T."/>
            <person name="Velzen R.V."/>
            <person name="Ruijter N.D."/>
            <person name="Aanen D.K."/>
            <person name="Win J."/>
            <person name="Kamoun S."/>
            <person name="Bisseling T."/>
            <person name="Huang S."/>
        </authorList>
    </citation>
    <scope>NUCLEOTIDE SEQUENCE [LARGE SCALE GENOMIC DNA]</scope>
    <source>
        <strain evidence="2">DAOM197198w</strain>
    </source>
</reference>
<dbReference type="HOGENOM" id="CLU_143017_0_0_1"/>
<dbReference type="EMBL" id="JEMT01024515">
    <property type="protein sequence ID" value="EXX62750.1"/>
    <property type="molecule type" value="Genomic_DNA"/>
</dbReference>
<keyword evidence="2" id="KW-1185">Reference proteome</keyword>
<evidence type="ECO:0000313" key="1">
    <source>
        <dbReference type="EMBL" id="EXX62750.1"/>
    </source>
</evidence>